<evidence type="ECO:0000259" key="1">
    <source>
        <dbReference type="Pfam" id="PF02796"/>
    </source>
</evidence>
<sequence>MRGRIGGRPRTLNQTKLTIAQTLTVNGNLSMAEIARQVGCAPSTLYRSLPGGRRGSTTVAAGRQTMEMSATA</sequence>
<dbReference type="Gene3D" id="1.10.10.60">
    <property type="entry name" value="Homeodomain-like"/>
    <property type="match status" value="1"/>
</dbReference>
<evidence type="ECO:0000313" key="2">
    <source>
        <dbReference type="EMBL" id="MBL6077719.1"/>
    </source>
</evidence>
<dbReference type="InterPro" id="IPR009057">
    <property type="entry name" value="Homeodomain-like_sf"/>
</dbReference>
<feature type="domain" description="Resolvase HTH" evidence="1">
    <location>
        <begin position="7"/>
        <end position="50"/>
    </location>
</feature>
<proteinExistence type="predicted"/>
<comment type="caution">
    <text evidence="2">The sequence shown here is derived from an EMBL/GenBank/DDBJ whole genome shotgun (WGS) entry which is preliminary data.</text>
</comment>
<organism evidence="2 3">
    <name type="scientific">Belnapia arida</name>
    <dbReference type="NCBI Taxonomy" id="2804533"/>
    <lineage>
        <taxon>Bacteria</taxon>
        <taxon>Pseudomonadati</taxon>
        <taxon>Pseudomonadota</taxon>
        <taxon>Alphaproteobacteria</taxon>
        <taxon>Acetobacterales</taxon>
        <taxon>Roseomonadaceae</taxon>
        <taxon>Belnapia</taxon>
    </lineage>
</organism>
<dbReference type="Pfam" id="PF02796">
    <property type="entry name" value="HTH_7"/>
    <property type="match status" value="1"/>
</dbReference>
<evidence type="ECO:0000313" key="3">
    <source>
        <dbReference type="Proteomes" id="UP000660885"/>
    </source>
</evidence>
<reference evidence="2 3" key="1">
    <citation type="submission" date="2021-01" db="EMBL/GenBank/DDBJ databases">
        <title>Belnapia mucosa sp. nov. and Belnapia arida sp. nov., isolated from the Tabernas Desert (Almeria, Spain).</title>
        <authorList>
            <person name="Molina-Menor E."/>
            <person name="Vidal-Verdu A."/>
            <person name="Calonge A."/>
            <person name="Satari L."/>
            <person name="Pereto J."/>
            <person name="Porcar M."/>
        </authorList>
    </citation>
    <scope>NUCLEOTIDE SEQUENCE [LARGE SCALE GENOMIC DNA]</scope>
    <source>
        <strain evidence="2 3">T18</strain>
    </source>
</reference>
<gene>
    <name evidence="2" type="ORF">JMJ56_06855</name>
</gene>
<dbReference type="InterPro" id="IPR006120">
    <property type="entry name" value="Resolvase_HTH_dom"/>
</dbReference>
<dbReference type="SUPFAM" id="SSF46689">
    <property type="entry name" value="Homeodomain-like"/>
    <property type="match status" value="1"/>
</dbReference>
<dbReference type="RefSeq" id="WP_202830803.1">
    <property type="nucleotide sequence ID" value="NZ_JAETWB010000001.1"/>
</dbReference>
<accession>A0ABS1TZ63</accession>
<dbReference type="EMBL" id="JAETWB010000001">
    <property type="protein sequence ID" value="MBL6077719.1"/>
    <property type="molecule type" value="Genomic_DNA"/>
</dbReference>
<dbReference type="Proteomes" id="UP000660885">
    <property type="component" value="Unassembled WGS sequence"/>
</dbReference>
<keyword evidence="3" id="KW-1185">Reference proteome</keyword>
<protein>
    <submittedName>
        <fullName evidence="2">Helix-turn-helix domain-containing protein</fullName>
    </submittedName>
</protein>
<name>A0ABS1TZ63_9PROT</name>